<dbReference type="Proteomes" id="UP000249748">
    <property type="component" value="Unassembled WGS sequence"/>
</dbReference>
<proteinExistence type="predicted"/>
<organism evidence="1 2">
    <name type="scientific">Aspergillus costaricaensis CBS 115574</name>
    <dbReference type="NCBI Taxonomy" id="1448317"/>
    <lineage>
        <taxon>Eukaryota</taxon>
        <taxon>Fungi</taxon>
        <taxon>Dikarya</taxon>
        <taxon>Ascomycota</taxon>
        <taxon>Pezizomycotina</taxon>
        <taxon>Eurotiomycetes</taxon>
        <taxon>Eurotiomycetidae</taxon>
        <taxon>Eurotiales</taxon>
        <taxon>Aspergillaceae</taxon>
        <taxon>Aspergillus</taxon>
        <taxon>Aspergillus subgen. Circumdati</taxon>
    </lineage>
</organism>
<protein>
    <submittedName>
        <fullName evidence="1">MFS multidrug transporter</fullName>
    </submittedName>
</protein>
<name>A0ACD1I2R3_9EURO</name>
<gene>
    <name evidence="1" type="ORF">BO79DRAFT_258796</name>
</gene>
<sequence>MTSRESTEGYEGGHPLQLKSSHESPTEKNPVQMSEGQTQHHETFDALKVIEYPESRVTWDGDNDPENPRNWPMRRKKIFTLAVSMMVFSVSFASSVFGSANKVVGAKFGASSEVMDLTVTLFVAGFAIGPLFWGPFSEVKGNTTPLCVAVAGAAIFQIPLGLAQNVQTVLVSRFLAGAIGSGVLAVGSGMFSKIYGPIHRAVAVGTTSTFMNLGSALGPIVGSYTVEYAGWRWLAWITLILCVVVGLNAMFTVRECSGDVLLVRKARRLRKETGNELLHAPLEEEEGIDFSALVHHHLSKPLRMITQEPILITMTVYLTIVYGSFYLAYSMFTYAFELRGWSSTTATLPFIAVYIGQIIAFTYCTWYNLKPYRRVFEAKGYCTPEDRLPPMILGAFILPPSLFWFGWAMKTHWMCQIVAACFVGVGLQLIFITGIVYIIDVYMTCPNSAVSIHVVCRSLISSTFALWCTPMYDALGVEWTSTVLGAVALVFMPAPYIFRRYGVAIRKSSKFSDAHF</sequence>
<reference evidence="1" key="1">
    <citation type="submission" date="2018-02" db="EMBL/GenBank/DDBJ databases">
        <title>The genomes of Aspergillus section Nigri reveals drivers in fungal speciation.</title>
        <authorList>
            <consortium name="DOE Joint Genome Institute"/>
            <person name="Vesth T.C."/>
            <person name="Nybo J."/>
            <person name="Theobald S."/>
            <person name="Brandl J."/>
            <person name="Frisvad J.C."/>
            <person name="Nielsen K.F."/>
            <person name="Lyhne E.K."/>
            <person name="Kogle M.E."/>
            <person name="Kuo A."/>
            <person name="Riley R."/>
            <person name="Clum A."/>
            <person name="Nolan M."/>
            <person name="Lipzen A."/>
            <person name="Salamov A."/>
            <person name="Henrissat B."/>
            <person name="Wiebenga A."/>
            <person name="De vries R.P."/>
            <person name="Grigoriev I.V."/>
            <person name="Mortensen U.H."/>
            <person name="Andersen M.R."/>
            <person name="Baker S.E."/>
        </authorList>
    </citation>
    <scope>NUCLEOTIDE SEQUENCE</scope>
    <source>
        <strain evidence="1">CBS 115574</strain>
    </source>
</reference>
<accession>A0ACD1I2R3</accession>
<dbReference type="EMBL" id="KZ824570">
    <property type="protein sequence ID" value="RAK84822.1"/>
    <property type="molecule type" value="Genomic_DNA"/>
</dbReference>
<evidence type="ECO:0000313" key="1">
    <source>
        <dbReference type="EMBL" id="RAK84822.1"/>
    </source>
</evidence>
<keyword evidence="2" id="KW-1185">Reference proteome</keyword>
<evidence type="ECO:0000313" key="2">
    <source>
        <dbReference type="Proteomes" id="UP000249748"/>
    </source>
</evidence>